<keyword evidence="10" id="KW-1185">Reference proteome</keyword>
<evidence type="ECO:0000256" key="1">
    <source>
        <dbReference type="ARBA" id="ARBA00004220"/>
    </source>
</evidence>
<evidence type="ECO:0000256" key="3">
    <source>
        <dbReference type="ARBA" id="ARBA00006128"/>
    </source>
</evidence>
<evidence type="ECO:0000259" key="8">
    <source>
        <dbReference type="Pfam" id="PF23138"/>
    </source>
</evidence>
<dbReference type="GO" id="GO:0031901">
    <property type="term" value="C:early endosome membrane"/>
    <property type="evidence" value="ECO:0007669"/>
    <property type="project" value="UniProtKB-SubCell"/>
</dbReference>
<comment type="similarity">
    <text evidence="3">Belongs to the WD repeat WDR91 family.</text>
</comment>
<feature type="compositionally biased region" description="Low complexity" evidence="7">
    <location>
        <begin position="533"/>
        <end position="542"/>
    </location>
</feature>
<keyword evidence="6" id="KW-0175">Coiled coil</keyword>
<dbReference type="InterPro" id="IPR015943">
    <property type="entry name" value="WD40/YVTN_repeat-like_dom_sf"/>
</dbReference>
<dbReference type="GO" id="GO:0045022">
    <property type="term" value="P:early endosome to late endosome transport"/>
    <property type="evidence" value="ECO:0007669"/>
    <property type="project" value="InterPro"/>
</dbReference>
<feature type="region of interest" description="Disordered" evidence="7">
    <location>
        <begin position="218"/>
        <end position="276"/>
    </location>
</feature>
<evidence type="ECO:0000256" key="5">
    <source>
        <dbReference type="PROSITE-ProRule" id="PRU00221"/>
    </source>
</evidence>
<feature type="region of interest" description="Disordered" evidence="7">
    <location>
        <begin position="533"/>
        <end position="558"/>
    </location>
</feature>
<dbReference type="SMART" id="SM00667">
    <property type="entry name" value="LisH"/>
    <property type="match status" value="1"/>
</dbReference>
<reference evidence="9" key="1">
    <citation type="submission" date="2021-06" db="EMBL/GenBank/DDBJ databases">
        <authorList>
            <person name="Kallberg Y."/>
            <person name="Tangrot J."/>
            <person name="Rosling A."/>
        </authorList>
    </citation>
    <scope>NUCLEOTIDE SEQUENCE</scope>
    <source>
        <strain evidence="9">FL130A</strain>
    </source>
</reference>
<dbReference type="AlphaFoldDB" id="A0A9N8YXQ3"/>
<keyword evidence="5" id="KW-0853">WD repeat</keyword>
<comment type="subcellular location">
    <subcellularLocation>
        <location evidence="1">Early endosome membrane</location>
        <topology evidence="1">Peripheral membrane protein</topology>
    </subcellularLocation>
    <subcellularLocation>
        <location evidence="2">Late endosome membrane</location>
    </subcellularLocation>
</comment>
<evidence type="ECO:0000256" key="7">
    <source>
        <dbReference type="SAM" id="MobiDB-lite"/>
    </source>
</evidence>
<dbReference type="InterPro" id="IPR056327">
    <property type="entry name" value="ARMC9_CTLH-like_dom"/>
</dbReference>
<gene>
    <name evidence="9" type="ORF">ALEPTO_LOCUS1126</name>
</gene>
<dbReference type="SMART" id="SM00320">
    <property type="entry name" value="WD40"/>
    <property type="match status" value="5"/>
</dbReference>
<keyword evidence="4" id="KW-0967">Endosome</keyword>
<evidence type="ECO:0000256" key="4">
    <source>
        <dbReference type="ARBA" id="ARBA00022753"/>
    </source>
</evidence>
<dbReference type="PROSITE" id="PS50896">
    <property type="entry name" value="LISH"/>
    <property type="match status" value="1"/>
</dbReference>
<dbReference type="Proteomes" id="UP000789508">
    <property type="component" value="Unassembled WGS sequence"/>
</dbReference>
<feature type="domain" description="ARMC9 CTLH-like" evidence="8">
    <location>
        <begin position="45"/>
        <end position="168"/>
    </location>
</feature>
<dbReference type="InterPro" id="IPR006594">
    <property type="entry name" value="LisH"/>
</dbReference>
<dbReference type="PROSITE" id="PS50082">
    <property type="entry name" value="WD_REPEATS_2"/>
    <property type="match status" value="2"/>
</dbReference>
<protein>
    <submittedName>
        <fullName evidence="9">2689_t:CDS:1</fullName>
    </submittedName>
</protein>
<proteinExistence type="inferred from homology"/>
<dbReference type="PANTHER" id="PTHR13083:SF3">
    <property type="entry name" value="WD REPEAT-CONTAINING PROTEIN 91"/>
    <property type="match status" value="1"/>
</dbReference>
<dbReference type="InterPro" id="IPR001680">
    <property type="entry name" value="WD40_rpt"/>
</dbReference>
<dbReference type="GO" id="GO:0141039">
    <property type="term" value="F:phosphatidylinositol 3-kinase inhibitor activity"/>
    <property type="evidence" value="ECO:0007669"/>
    <property type="project" value="InterPro"/>
</dbReference>
<dbReference type="GO" id="GO:0031902">
    <property type="term" value="C:late endosome membrane"/>
    <property type="evidence" value="ECO:0007669"/>
    <property type="project" value="UniProtKB-SubCell"/>
</dbReference>
<dbReference type="EMBL" id="CAJVPS010000108">
    <property type="protein sequence ID" value="CAG8453120.1"/>
    <property type="molecule type" value="Genomic_DNA"/>
</dbReference>
<dbReference type="InterPro" id="IPR036322">
    <property type="entry name" value="WD40_repeat_dom_sf"/>
</dbReference>
<sequence>MNSVHQLDELVKEYLLFRGFINTFRAFEQENKTDKDKSFQADKIIDELYSYVSNNDINGLLEYWRYLDIRYFSRLDGRFFGSVKKFETCLLRYYLVHATQHKRKDKIVEFFDTFGAELNGNPEWTKWFGLPFSKNPVSDPNFEPFFTKQWLETFTVSLHNFLNAIFQNMPLPSLLCFNIDRLHRISLQNEIKDLHNIIENLKSELEIGDHEITTLKQKVARSEHATGSRRRRALSMVEHKKKNENGVERLSVPSSQGKSQVSASVPVSRSVTPNKQHDAGSELYLKHTTGISLAKFSYEGNSIASCDADNTVRIWDYSGDCSTSEINNPEHNILSMEWESRSDKFIFLGTDERLIRMYNQEGKSVVHEFQMEERLPRVNHICCSPTEPIFACSGSNVKIRRDNSGTGSSALVCWNIKTMSIQETFWLDSSSKSNSVPIETIKFNHNGQMLVTGDKTGYIRIFDIRKWSPIMEWNISSASSTTNTNKAGNGMVCAALFSFDENSIYVVDESGQLSQCTLSFPFPSTFRRRTVSASSTRSANSTPTIVVGDGSNRSSHLAPPSRAPMIAFSPDTEHLVCVGGIGGCQGMIYQTSNGEQMQSLASHSQSLTSVDWSATTGNAILTASTDGTLRLTKITKFLQS</sequence>
<evidence type="ECO:0000256" key="6">
    <source>
        <dbReference type="SAM" id="Coils"/>
    </source>
</evidence>
<dbReference type="Pfam" id="PF00400">
    <property type="entry name" value="WD40"/>
    <property type="match status" value="3"/>
</dbReference>
<comment type="caution">
    <text evidence="9">The sequence shown here is derived from an EMBL/GenBank/DDBJ whole genome shotgun (WGS) entry which is preliminary data.</text>
</comment>
<dbReference type="OrthoDB" id="193023at2759"/>
<dbReference type="PROSITE" id="PS50294">
    <property type="entry name" value="WD_REPEATS_REGION"/>
    <property type="match status" value="2"/>
</dbReference>
<feature type="compositionally biased region" description="Basic and acidic residues" evidence="7">
    <location>
        <begin position="237"/>
        <end position="247"/>
    </location>
</feature>
<feature type="compositionally biased region" description="Polar residues" evidence="7">
    <location>
        <begin position="252"/>
        <end position="274"/>
    </location>
</feature>
<dbReference type="PANTHER" id="PTHR13083">
    <property type="entry name" value="WD REPEAT-CONTAINING PROTEIN 91"/>
    <property type="match status" value="1"/>
</dbReference>
<feature type="repeat" description="WD" evidence="5">
    <location>
        <begin position="284"/>
        <end position="316"/>
    </location>
</feature>
<dbReference type="SUPFAM" id="SSF50978">
    <property type="entry name" value="WD40 repeat-like"/>
    <property type="match status" value="1"/>
</dbReference>
<evidence type="ECO:0000256" key="2">
    <source>
        <dbReference type="ARBA" id="ARBA00004414"/>
    </source>
</evidence>
<name>A0A9N8YXQ3_9GLOM</name>
<evidence type="ECO:0000313" key="10">
    <source>
        <dbReference type="Proteomes" id="UP000789508"/>
    </source>
</evidence>
<feature type="coiled-coil region" evidence="6">
    <location>
        <begin position="184"/>
        <end position="218"/>
    </location>
</feature>
<dbReference type="GO" id="GO:0051898">
    <property type="term" value="P:negative regulation of phosphatidylinositol 3-kinase/protein kinase B signal transduction"/>
    <property type="evidence" value="ECO:0007669"/>
    <property type="project" value="InterPro"/>
</dbReference>
<evidence type="ECO:0000313" key="9">
    <source>
        <dbReference type="EMBL" id="CAG8453120.1"/>
    </source>
</evidence>
<dbReference type="Pfam" id="PF23138">
    <property type="entry name" value="CTLH_Armc9"/>
    <property type="match status" value="1"/>
</dbReference>
<accession>A0A9N8YXQ3</accession>
<dbReference type="Gene3D" id="2.130.10.10">
    <property type="entry name" value="YVTN repeat-like/Quinoprotein amine dehydrogenase"/>
    <property type="match status" value="2"/>
</dbReference>
<feature type="repeat" description="WD" evidence="5">
    <location>
        <begin position="600"/>
        <end position="631"/>
    </location>
</feature>
<organism evidence="9 10">
    <name type="scientific">Ambispora leptoticha</name>
    <dbReference type="NCBI Taxonomy" id="144679"/>
    <lineage>
        <taxon>Eukaryota</taxon>
        <taxon>Fungi</taxon>
        <taxon>Fungi incertae sedis</taxon>
        <taxon>Mucoromycota</taxon>
        <taxon>Glomeromycotina</taxon>
        <taxon>Glomeromycetes</taxon>
        <taxon>Archaeosporales</taxon>
        <taxon>Ambisporaceae</taxon>
        <taxon>Ambispora</taxon>
    </lineage>
</organism>
<dbReference type="InterPro" id="IPR039724">
    <property type="entry name" value="WDR91"/>
</dbReference>